<comment type="caution">
    <text evidence="1">The sequence shown here is derived from an EMBL/GenBank/DDBJ whole genome shotgun (WGS) entry which is preliminary data.</text>
</comment>
<proteinExistence type="predicted"/>
<protein>
    <submittedName>
        <fullName evidence="1">Uncharacterized protein</fullName>
    </submittedName>
</protein>
<dbReference type="EMBL" id="JAINUG010000109">
    <property type="protein sequence ID" value="KAJ8396082.1"/>
    <property type="molecule type" value="Genomic_DNA"/>
</dbReference>
<accession>A0AAD7S5G1</accession>
<dbReference type="AlphaFoldDB" id="A0AAD7S5G1"/>
<sequence>MRGHKGATIPSSPMLVVHLPPRPTPCIQSRCAHPHPRTSPAQDHGPALDEFMEWCDTSCLELNVTKTKAMMVFSSKLQESRLTSAPTFIHGEPVEVVKQYKYLGTL</sequence>
<gene>
    <name evidence="1" type="ORF">AAFF_G00021550</name>
</gene>
<reference evidence="1" key="1">
    <citation type="journal article" date="2023" name="Science">
        <title>Genome structures resolve the early diversification of teleost fishes.</title>
        <authorList>
            <person name="Parey E."/>
            <person name="Louis A."/>
            <person name="Montfort J."/>
            <person name="Bouchez O."/>
            <person name="Roques C."/>
            <person name="Iampietro C."/>
            <person name="Lluch J."/>
            <person name="Castinel A."/>
            <person name="Donnadieu C."/>
            <person name="Desvignes T."/>
            <person name="Floi Bucao C."/>
            <person name="Jouanno E."/>
            <person name="Wen M."/>
            <person name="Mejri S."/>
            <person name="Dirks R."/>
            <person name="Jansen H."/>
            <person name="Henkel C."/>
            <person name="Chen W.J."/>
            <person name="Zahm M."/>
            <person name="Cabau C."/>
            <person name="Klopp C."/>
            <person name="Thompson A.W."/>
            <person name="Robinson-Rechavi M."/>
            <person name="Braasch I."/>
            <person name="Lecointre G."/>
            <person name="Bobe J."/>
            <person name="Postlethwait J.H."/>
            <person name="Berthelot C."/>
            <person name="Roest Crollius H."/>
            <person name="Guiguen Y."/>
        </authorList>
    </citation>
    <scope>NUCLEOTIDE SEQUENCE</scope>
    <source>
        <strain evidence="1">NC1722</strain>
    </source>
</reference>
<dbReference type="Proteomes" id="UP001221898">
    <property type="component" value="Unassembled WGS sequence"/>
</dbReference>
<keyword evidence="2" id="KW-1185">Reference proteome</keyword>
<organism evidence="1 2">
    <name type="scientific">Aldrovandia affinis</name>
    <dbReference type="NCBI Taxonomy" id="143900"/>
    <lineage>
        <taxon>Eukaryota</taxon>
        <taxon>Metazoa</taxon>
        <taxon>Chordata</taxon>
        <taxon>Craniata</taxon>
        <taxon>Vertebrata</taxon>
        <taxon>Euteleostomi</taxon>
        <taxon>Actinopterygii</taxon>
        <taxon>Neopterygii</taxon>
        <taxon>Teleostei</taxon>
        <taxon>Notacanthiformes</taxon>
        <taxon>Halosauridae</taxon>
        <taxon>Aldrovandia</taxon>
    </lineage>
</organism>
<evidence type="ECO:0000313" key="2">
    <source>
        <dbReference type="Proteomes" id="UP001221898"/>
    </source>
</evidence>
<evidence type="ECO:0000313" key="1">
    <source>
        <dbReference type="EMBL" id="KAJ8396082.1"/>
    </source>
</evidence>
<name>A0AAD7S5G1_9TELE</name>